<dbReference type="Proteomes" id="UP000054886">
    <property type="component" value="Unassembled WGS sequence"/>
</dbReference>
<keyword evidence="4 6" id="KW-0472">Membrane</keyword>
<feature type="transmembrane region" description="Helical" evidence="6">
    <location>
        <begin position="124"/>
        <end position="142"/>
    </location>
</feature>
<name>A0A0W0CAG4_CANGB</name>
<protein>
    <submittedName>
        <fullName evidence="7">Putative membrane protein</fullName>
    </submittedName>
</protein>
<proteinExistence type="predicted"/>
<dbReference type="InterPro" id="IPR035952">
    <property type="entry name" value="Rhomboid-like_sf"/>
</dbReference>
<evidence type="ECO:0000256" key="3">
    <source>
        <dbReference type="ARBA" id="ARBA00022989"/>
    </source>
</evidence>
<reference evidence="7 8" key="1">
    <citation type="submission" date="2015-10" db="EMBL/GenBank/DDBJ databases">
        <title>Draft genomes sequences of Candida glabrata isolates 1A, 1B, 2A, 2B, 3A and 3B.</title>
        <authorList>
            <person name="Haavelsrud O.E."/>
            <person name="Gaustad P."/>
        </authorList>
    </citation>
    <scope>NUCLEOTIDE SEQUENCE [LARGE SCALE GENOMIC DNA]</scope>
    <source>
        <strain evidence="7">910700640</strain>
    </source>
</reference>
<keyword evidence="2 6" id="KW-0812">Transmembrane</keyword>
<evidence type="ECO:0000256" key="1">
    <source>
        <dbReference type="ARBA" id="ARBA00004141"/>
    </source>
</evidence>
<feature type="transmembrane region" description="Helical" evidence="6">
    <location>
        <begin position="12"/>
        <end position="32"/>
    </location>
</feature>
<evidence type="ECO:0000256" key="2">
    <source>
        <dbReference type="ARBA" id="ARBA00022692"/>
    </source>
</evidence>
<dbReference type="VEuPathDB" id="FungiDB:B1J91_K01199g"/>
<keyword evidence="3 6" id="KW-1133">Transmembrane helix</keyword>
<comment type="caution">
    <text evidence="7">The sequence shown here is derived from an EMBL/GenBank/DDBJ whole genome shotgun (WGS) entry which is preliminary data.</text>
</comment>
<dbReference type="VEuPathDB" id="FungiDB:GWK60_K01045"/>
<feature type="transmembrane region" description="Helical" evidence="6">
    <location>
        <begin position="90"/>
        <end position="112"/>
    </location>
</feature>
<feature type="transmembrane region" description="Helical" evidence="6">
    <location>
        <begin position="210"/>
        <end position="227"/>
    </location>
</feature>
<feature type="transmembrane region" description="Helical" evidence="6">
    <location>
        <begin position="52"/>
        <end position="78"/>
    </location>
</feature>
<dbReference type="GO" id="GO:0140624">
    <property type="term" value="P:EGAD pathway"/>
    <property type="evidence" value="ECO:0007669"/>
    <property type="project" value="EnsemblFungi"/>
</dbReference>
<evidence type="ECO:0000313" key="7">
    <source>
        <dbReference type="EMBL" id="KTA96419.1"/>
    </source>
</evidence>
<accession>A0A0W0CAG4</accession>
<evidence type="ECO:0000256" key="6">
    <source>
        <dbReference type="SAM" id="Phobius"/>
    </source>
</evidence>
<dbReference type="EMBL" id="LLZZ01000172">
    <property type="protein sequence ID" value="KTA96419.1"/>
    <property type="molecule type" value="Genomic_DNA"/>
</dbReference>
<dbReference type="AlphaFoldDB" id="A0A0W0CAG4"/>
<evidence type="ECO:0000313" key="8">
    <source>
        <dbReference type="Proteomes" id="UP000054886"/>
    </source>
</evidence>
<comment type="subcellular location">
    <subcellularLocation>
        <location evidence="1">Membrane</location>
        <topology evidence="1">Multi-pass membrane protein</topology>
    </subcellularLocation>
</comment>
<evidence type="ECO:0000256" key="4">
    <source>
        <dbReference type="ARBA" id="ARBA00023136"/>
    </source>
</evidence>
<gene>
    <name evidence="7" type="ORF">AO440_003301</name>
</gene>
<dbReference type="SUPFAM" id="SSF144091">
    <property type="entry name" value="Rhomboid-like"/>
    <property type="match status" value="1"/>
</dbReference>
<feature type="compositionally biased region" description="Polar residues" evidence="5">
    <location>
        <begin position="257"/>
        <end position="275"/>
    </location>
</feature>
<dbReference type="GO" id="GO:0016567">
    <property type="term" value="P:protein ubiquitination"/>
    <property type="evidence" value="ECO:0007669"/>
    <property type="project" value="EnsemblFungi"/>
</dbReference>
<dbReference type="GO" id="GO:0044695">
    <property type="term" value="C:Dsc E3 ubiquitin ligase complex"/>
    <property type="evidence" value="ECO:0007669"/>
    <property type="project" value="EnsemblFungi"/>
</dbReference>
<feature type="compositionally biased region" description="Acidic residues" evidence="5">
    <location>
        <begin position="276"/>
        <end position="287"/>
    </location>
</feature>
<feature type="transmembrane region" description="Helical" evidence="6">
    <location>
        <begin position="188"/>
        <end position="204"/>
    </location>
</feature>
<dbReference type="VEuPathDB" id="FungiDB:GVI51_K01045"/>
<sequence>MSLETPVGLRRFPVTKLCMVTGIVVPVVAALTETKYVFKATYDPFFKEYGQYYRYLTYQLSSVNETDVALIVLLFYQYRQLERLFGNEKYLSMLAMLIFYQGLATVSVHLLFNNLVGPWLGTQWNELASGAFGVVIGLFHFYKQYTPIVYEFDIVLGAPLWSQLFHKGVIRRFDNENKIMKVRLNDQFMVNVLVIILICNQGAWGPLQALVAWLSGLFLDIGILPGLDKWRVPFAHYMLFGEVKRLEVGSTSANTSASLGGNSVTQLANNSASSQLEEDNENDEPNDEPARPLGVQFLDAFRR</sequence>
<feature type="region of interest" description="Disordered" evidence="5">
    <location>
        <begin position="257"/>
        <end position="294"/>
    </location>
</feature>
<organism evidence="7 8">
    <name type="scientific">Candida glabrata</name>
    <name type="common">Yeast</name>
    <name type="synonym">Torulopsis glabrata</name>
    <dbReference type="NCBI Taxonomy" id="5478"/>
    <lineage>
        <taxon>Eukaryota</taxon>
        <taxon>Fungi</taxon>
        <taxon>Dikarya</taxon>
        <taxon>Ascomycota</taxon>
        <taxon>Saccharomycotina</taxon>
        <taxon>Saccharomycetes</taxon>
        <taxon>Saccharomycetales</taxon>
        <taxon>Saccharomycetaceae</taxon>
        <taxon>Nakaseomyces</taxon>
    </lineage>
</organism>
<evidence type="ECO:0000256" key="5">
    <source>
        <dbReference type="SAM" id="MobiDB-lite"/>
    </source>
</evidence>
<dbReference type="VEuPathDB" id="FungiDB:CAGL0K01199g"/>